<protein>
    <submittedName>
        <fullName evidence="3">Heat induced stress protein YflT</fullName>
    </submittedName>
</protein>
<dbReference type="STRING" id="126156.SAMN05421670_1857"/>
<feature type="region of interest" description="Disordered" evidence="1">
    <location>
        <begin position="121"/>
        <end position="157"/>
    </location>
</feature>
<dbReference type="Proteomes" id="UP000198734">
    <property type="component" value="Unassembled WGS sequence"/>
</dbReference>
<dbReference type="EMBL" id="FOXU01000002">
    <property type="protein sequence ID" value="SFQ38371.1"/>
    <property type="molecule type" value="Genomic_DNA"/>
</dbReference>
<dbReference type="Pfam" id="PF11181">
    <property type="entry name" value="YflT"/>
    <property type="match status" value="1"/>
</dbReference>
<evidence type="ECO:0000313" key="4">
    <source>
        <dbReference type="Proteomes" id="UP000198734"/>
    </source>
</evidence>
<reference evidence="4" key="1">
    <citation type="submission" date="2016-10" db="EMBL/GenBank/DDBJ databases">
        <authorList>
            <person name="Varghese N."/>
            <person name="Submissions S."/>
        </authorList>
    </citation>
    <scope>NUCLEOTIDE SEQUENCE [LARGE SCALE GENOMIC DNA]</scope>
    <source>
        <strain evidence="4">DSM 11706</strain>
    </source>
</reference>
<dbReference type="RefSeq" id="WP_093536418.1">
    <property type="nucleotide sequence ID" value="NZ_CP183885.1"/>
</dbReference>
<dbReference type="InterPro" id="IPR025889">
    <property type="entry name" value="GSP17M-like_dom"/>
</dbReference>
<name>A0A1I5Y284_9BACI</name>
<evidence type="ECO:0000259" key="2">
    <source>
        <dbReference type="Pfam" id="PF11181"/>
    </source>
</evidence>
<organism evidence="3 4">
    <name type="scientific">Psychrobacillus psychrotolerans</name>
    <dbReference type="NCBI Taxonomy" id="126156"/>
    <lineage>
        <taxon>Bacteria</taxon>
        <taxon>Bacillati</taxon>
        <taxon>Bacillota</taxon>
        <taxon>Bacilli</taxon>
        <taxon>Bacillales</taxon>
        <taxon>Bacillaceae</taxon>
        <taxon>Psychrobacillus</taxon>
    </lineage>
</organism>
<feature type="domain" description="General stress protein 17M-like" evidence="2">
    <location>
        <begin position="6"/>
        <end position="99"/>
    </location>
</feature>
<sequence length="157" mass="17879">MADKKFVGSFLTEQEVLDKINELKLEGYVDDDIYVVTDDKESLSIVRGQTAVELESVEGNWLDKFKAFLMGDEPVRAAFSQMGFTDEESERYYSEVKNGGILLYVDKNYGAVYDNYIKNQSDSSYDGDELEGPGEPIRAKDVENRLNQYPLSDRGER</sequence>
<accession>A0A1I5Y284</accession>
<proteinExistence type="predicted"/>
<gene>
    <name evidence="3" type="ORF">SAMN05421670_1857</name>
</gene>
<keyword evidence="4" id="KW-1185">Reference proteome</keyword>
<evidence type="ECO:0000256" key="1">
    <source>
        <dbReference type="SAM" id="MobiDB-lite"/>
    </source>
</evidence>
<dbReference type="AlphaFoldDB" id="A0A1I5Y284"/>
<dbReference type="OrthoDB" id="2678178at2"/>
<evidence type="ECO:0000313" key="3">
    <source>
        <dbReference type="EMBL" id="SFQ38371.1"/>
    </source>
</evidence>